<evidence type="ECO:0000256" key="2">
    <source>
        <dbReference type="ARBA" id="ARBA00022723"/>
    </source>
</evidence>
<evidence type="ECO:0000313" key="10">
    <source>
        <dbReference type="EMBL" id="CAH1115480.1"/>
    </source>
</evidence>
<evidence type="ECO:0000256" key="1">
    <source>
        <dbReference type="ARBA" id="ARBA00004123"/>
    </source>
</evidence>
<dbReference type="PANTHER" id="PTHR46481">
    <property type="entry name" value="ZINC FINGER BED DOMAIN-CONTAINING PROTEIN 4"/>
    <property type="match status" value="1"/>
</dbReference>
<evidence type="ECO:0000259" key="9">
    <source>
        <dbReference type="Pfam" id="PF02892"/>
    </source>
</evidence>
<dbReference type="SMART" id="SM00614">
    <property type="entry name" value="ZnF_BED"/>
    <property type="match status" value="1"/>
</dbReference>
<dbReference type="Pfam" id="PF02892">
    <property type="entry name" value="zf-BED"/>
    <property type="match status" value="1"/>
</dbReference>
<dbReference type="InterPro" id="IPR012337">
    <property type="entry name" value="RNaseH-like_sf"/>
</dbReference>
<accession>A0A9P0DEL1</accession>
<feature type="compositionally biased region" description="Low complexity" evidence="8">
    <location>
        <begin position="58"/>
        <end position="69"/>
    </location>
</feature>
<evidence type="ECO:0000256" key="4">
    <source>
        <dbReference type="ARBA" id="ARBA00022833"/>
    </source>
</evidence>
<keyword evidence="6" id="KW-0804">Transcription</keyword>
<evidence type="ECO:0000313" key="11">
    <source>
        <dbReference type="Proteomes" id="UP001153636"/>
    </source>
</evidence>
<name>A0A9P0DEL1_9CUCU</name>
<dbReference type="InterPro" id="IPR003656">
    <property type="entry name" value="Znf_BED"/>
</dbReference>
<keyword evidence="11" id="KW-1185">Reference proteome</keyword>
<dbReference type="GO" id="GO:0009791">
    <property type="term" value="P:post-embryonic development"/>
    <property type="evidence" value="ECO:0007669"/>
    <property type="project" value="UniProtKB-ARBA"/>
</dbReference>
<dbReference type="SUPFAM" id="SSF57667">
    <property type="entry name" value="beta-beta-alpha zinc fingers"/>
    <property type="match status" value="1"/>
</dbReference>
<evidence type="ECO:0000256" key="5">
    <source>
        <dbReference type="ARBA" id="ARBA00023015"/>
    </source>
</evidence>
<comment type="subcellular location">
    <subcellularLocation>
        <location evidence="1">Nucleus</location>
    </subcellularLocation>
</comment>
<evidence type="ECO:0000256" key="7">
    <source>
        <dbReference type="ARBA" id="ARBA00023242"/>
    </source>
</evidence>
<dbReference type="InterPro" id="IPR052035">
    <property type="entry name" value="ZnF_BED_domain_contain"/>
</dbReference>
<feature type="compositionally biased region" description="Low complexity" evidence="8">
    <location>
        <begin position="82"/>
        <end position="92"/>
    </location>
</feature>
<feature type="domain" description="BED-type" evidence="9">
    <location>
        <begin position="10"/>
        <end position="53"/>
    </location>
</feature>
<dbReference type="GO" id="GO:0008270">
    <property type="term" value="F:zinc ion binding"/>
    <property type="evidence" value="ECO:0007669"/>
    <property type="project" value="UniProtKB-KW"/>
</dbReference>
<feature type="compositionally biased region" description="Basic residues" evidence="8">
    <location>
        <begin position="44"/>
        <end position="54"/>
    </location>
</feature>
<keyword evidence="2" id="KW-0479">Metal-binding</keyword>
<organism evidence="10 11">
    <name type="scientific">Psylliodes chrysocephalus</name>
    <dbReference type="NCBI Taxonomy" id="3402493"/>
    <lineage>
        <taxon>Eukaryota</taxon>
        <taxon>Metazoa</taxon>
        <taxon>Ecdysozoa</taxon>
        <taxon>Arthropoda</taxon>
        <taxon>Hexapoda</taxon>
        <taxon>Insecta</taxon>
        <taxon>Pterygota</taxon>
        <taxon>Neoptera</taxon>
        <taxon>Endopterygota</taxon>
        <taxon>Coleoptera</taxon>
        <taxon>Polyphaga</taxon>
        <taxon>Cucujiformia</taxon>
        <taxon>Chrysomeloidea</taxon>
        <taxon>Chrysomelidae</taxon>
        <taxon>Galerucinae</taxon>
        <taxon>Alticini</taxon>
        <taxon>Psylliodes</taxon>
    </lineage>
</organism>
<dbReference type="OrthoDB" id="1607513at2759"/>
<dbReference type="EMBL" id="OV651821">
    <property type="protein sequence ID" value="CAH1115480.1"/>
    <property type="molecule type" value="Genomic_DNA"/>
</dbReference>
<feature type="region of interest" description="Disordered" evidence="8">
    <location>
        <begin position="42"/>
        <end position="101"/>
    </location>
</feature>
<dbReference type="GO" id="GO:0005634">
    <property type="term" value="C:nucleus"/>
    <property type="evidence" value="ECO:0007669"/>
    <property type="project" value="UniProtKB-SubCell"/>
</dbReference>
<evidence type="ECO:0000256" key="3">
    <source>
        <dbReference type="ARBA" id="ARBA00022771"/>
    </source>
</evidence>
<protein>
    <recommendedName>
        <fullName evidence="9">BED-type domain-containing protein</fullName>
    </recommendedName>
</protein>
<dbReference type="SUPFAM" id="SSF53098">
    <property type="entry name" value="Ribonuclease H-like"/>
    <property type="match status" value="1"/>
</dbReference>
<dbReference type="PANTHER" id="PTHR46481:SF10">
    <property type="entry name" value="ZINC FINGER BED DOMAIN-CONTAINING PROTEIN 39"/>
    <property type="match status" value="1"/>
</dbReference>
<keyword evidence="3" id="KW-0863">Zinc-finger</keyword>
<reference evidence="10" key="1">
    <citation type="submission" date="2022-01" db="EMBL/GenBank/DDBJ databases">
        <authorList>
            <person name="King R."/>
        </authorList>
    </citation>
    <scope>NUCLEOTIDE SEQUENCE</scope>
</reference>
<keyword evidence="7" id="KW-0539">Nucleus</keyword>
<proteinExistence type="predicted"/>
<keyword evidence="5" id="KW-0805">Transcription regulation</keyword>
<sequence length="209" mass="23204">MSRKESAKKSEILNFFEIKPKADKIAVCNICKTDLSYKSSSNNLRKHMQRKHPLVKLSSSENESRSMISPTSEADFNVDLPSTSGTASTSSSDKPECIKSKPAQIQPTVKAKYEEVYNKTKEELKGVGSVTLTTDCWTSSSTESFLAVTAHLIDNNFELKHRVLGCDSFSERHTSANLASAIRNILAEWDLENKVLIFISDNAANIKKP</sequence>
<dbReference type="Proteomes" id="UP001153636">
    <property type="component" value="Chromosome 9"/>
</dbReference>
<dbReference type="InterPro" id="IPR036236">
    <property type="entry name" value="Znf_C2H2_sf"/>
</dbReference>
<evidence type="ECO:0000256" key="8">
    <source>
        <dbReference type="SAM" id="MobiDB-lite"/>
    </source>
</evidence>
<gene>
    <name evidence="10" type="ORF">PSYICH_LOCUS15026</name>
</gene>
<keyword evidence="4" id="KW-0862">Zinc</keyword>
<dbReference type="AlphaFoldDB" id="A0A9P0DEL1"/>
<dbReference type="GO" id="GO:0003677">
    <property type="term" value="F:DNA binding"/>
    <property type="evidence" value="ECO:0007669"/>
    <property type="project" value="InterPro"/>
</dbReference>
<evidence type="ECO:0000256" key="6">
    <source>
        <dbReference type="ARBA" id="ARBA00023163"/>
    </source>
</evidence>